<dbReference type="InterPro" id="IPR050962">
    <property type="entry name" value="Phosphate-bind_PstS"/>
</dbReference>
<evidence type="ECO:0000256" key="3">
    <source>
        <dbReference type="ARBA" id="ARBA00011529"/>
    </source>
</evidence>
<dbReference type="PANTHER" id="PTHR42996:SF1">
    <property type="entry name" value="PHOSPHATE-BINDING PROTEIN PSTS"/>
    <property type="match status" value="1"/>
</dbReference>
<evidence type="ECO:0000259" key="8">
    <source>
        <dbReference type="Pfam" id="PF12849"/>
    </source>
</evidence>
<feature type="signal peptide" evidence="7">
    <location>
        <begin position="1"/>
        <end position="25"/>
    </location>
</feature>
<evidence type="ECO:0000256" key="2">
    <source>
        <dbReference type="ARBA" id="ARBA00008725"/>
    </source>
</evidence>
<keyword evidence="7" id="KW-0732">Signal</keyword>
<proteinExistence type="inferred from homology"/>
<protein>
    <recommendedName>
        <fullName evidence="6">Phosphate-binding protein</fullName>
    </recommendedName>
</protein>
<dbReference type="PIRSF" id="PIRSF002756">
    <property type="entry name" value="PstS"/>
    <property type="match status" value="1"/>
</dbReference>
<evidence type="ECO:0000256" key="7">
    <source>
        <dbReference type="SAM" id="SignalP"/>
    </source>
</evidence>
<evidence type="ECO:0000256" key="6">
    <source>
        <dbReference type="PIRNR" id="PIRNR002756"/>
    </source>
</evidence>
<comment type="function">
    <text evidence="1">Part of the ABC transporter complex PstSACB involved in phosphate import.</text>
</comment>
<dbReference type="InterPro" id="IPR024370">
    <property type="entry name" value="PBP_domain"/>
</dbReference>
<comment type="similarity">
    <text evidence="2 6">Belongs to the PstS family.</text>
</comment>
<keyword evidence="5 6" id="KW-0592">Phosphate transport</keyword>
<dbReference type="NCBIfam" id="TIGR00975">
    <property type="entry name" value="3a0107s03"/>
    <property type="match status" value="1"/>
</dbReference>
<keyword evidence="4 6" id="KW-0813">Transport</keyword>
<evidence type="ECO:0000256" key="5">
    <source>
        <dbReference type="ARBA" id="ARBA00022592"/>
    </source>
</evidence>
<dbReference type="EMBL" id="CP076724">
    <property type="protein sequence ID" value="QWV96916.1"/>
    <property type="molecule type" value="Genomic_DNA"/>
</dbReference>
<evidence type="ECO:0000256" key="1">
    <source>
        <dbReference type="ARBA" id="ARBA00002841"/>
    </source>
</evidence>
<feature type="domain" description="PBP" evidence="8">
    <location>
        <begin position="21"/>
        <end position="314"/>
    </location>
</feature>
<dbReference type="Pfam" id="PF12849">
    <property type="entry name" value="PBP_like_2"/>
    <property type="match status" value="1"/>
</dbReference>
<name>A0ABX8JID2_9BACT</name>
<dbReference type="Proteomes" id="UP000683493">
    <property type="component" value="Chromosome"/>
</dbReference>
<dbReference type="CDD" id="cd13565">
    <property type="entry name" value="PBP2_PstS"/>
    <property type="match status" value="1"/>
</dbReference>
<dbReference type="InterPro" id="IPR005673">
    <property type="entry name" value="ABC_phos-bd_PstS"/>
</dbReference>
<dbReference type="PANTHER" id="PTHR42996">
    <property type="entry name" value="PHOSPHATE-BINDING PROTEIN PSTS"/>
    <property type="match status" value="1"/>
</dbReference>
<reference evidence="9 10" key="1">
    <citation type="submission" date="2021-06" db="EMBL/GenBank/DDBJ databases">
        <title>Gemonas diversity in paddy soil.</title>
        <authorList>
            <person name="Liu G."/>
        </authorList>
    </citation>
    <scope>NUCLEOTIDE SEQUENCE [LARGE SCALE GENOMIC DNA]</scope>
    <source>
        <strain evidence="9 10">RG29</strain>
    </source>
</reference>
<evidence type="ECO:0000313" key="10">
    <source>
        <dbReference type="Proteomes" id="UP000683493"/>
    </source>
</evidence>
<accession>A0ABX8JID2</accession>
<evidence type="ECO:0000313" key="9">
    <source>
        <dbReference type="EMBL" id="QWV96916.1"/>
    </source>
</evidence>
<evidence type="ECO:0000256" key="4">
    <source>
        <dbReference type="ARBA" id="ARBA00022448"/>
    </source>
</evidence>
<organism evidence="9 10">
    <name type="scientific">Geomonas diazotrophica</name>
    <dbReference type="NCBI Taxonomy" id="2843197"/>
    <lineage>
        <taxon>Bacteria</taxon>
        <taxon>Pseudomonadati</taxon>
        <taxon>Thermodesulfobacteriota</taxon>
        <taxon>Desulfuromonadia</taxon>
        <taxon>Geobacterales</taxon>
        <taxon>Geobacteraceae</taxon>
        <taxon>Geomonas</taxon>
    </lineage>
</organism>
<sequence>MLKRMLEGILVVALTFSALSGSAQAETTLTGAGATFPHPLYSKWFRDYQAEDAGVSFSYEAQGSGEGIRKILAREVDFGASDKFLSDQELKDAPGQLLHIPTVMGAVAVTYYIPGVATGLKLTPHALAGIYLGRITRWNDPLIARDNRQLRLPGKEIIVVHRSDASGTTSIFSDYLSAVDPSWASTVGRGTSVAWPAGTGAKGSSALVKKIREVPYSIGYVEIAYALENDLDTAALRNRAGRFVKPTMLSTRAAAVQGMKGVKVKVGAEPDYRLSLVNQPGKDAYPIVGLTWLLVYRDQKDPVKGRKLVEFLTWQLKKAEKMTSTLHYTPLPDTWSSQVEKTIKSINVAQ</sequence>
<gene>
    <name evidence="9" type="primary">pstS</name>
    <name evidence="9" type="ORF">KP005_16420</name>
</gene>
<feature type="chain" id="PRO_5046798650" description="Phosphate-binding protein" evidence="7">
    <location>
        <begin position="26"/>
        <end position="350"/>
    </location>
</feature>
<keyword evidence="10" id="KW-1185">Reference proteome</keyword>
<comment type="subunit">
    <text evidence="3">The complex is composed of two ATP-binding proteins (PstB), two transmembrane proteins (PstC and PstA) and a solute-binding protein (PstS).</text>
</comment>